<feature type="region of interest" description="Disordered" evidence="1">
    <location>
        <begin position="61"/>
        <end position="112"/>
    </location>
</feature>
<gene>
    <name evidence="3" type="ORF">ACEWY4_006085</name>
</gene>
<organism evidence="3 4">
    <name type="scientific">Coilia grayii</name>
    <name type="common">Gray's grenadier anchovy</name>
    <dbReference type="NCBI Taxonomy" id="363190"/>
    <lineage>
        <taxon>Eukaryota</taxon>
        <taxon>Metazoa</taxon>
        <taxon>Chordata</taxon>
        <taxon>Craniata</taxon>
        <taxon>Vertebrata</taxon>
        <taxon>Euteleostomi</taxon>
        <taxon>Actinopterygii</taxon>
        <taxon>Neopterygii</taxon>
        <taxon>Teleostei</taxon>
        <taxon>Clupei</taxon>
        <taxon>Clupeiformes</taxon>
        <taxon>Clupeoidei</taxon>
        <taxon>Engraulidae</taxon>
        <taxon>Coilinae</taxon>
        <taxon>Coilia</taxon>
    </lineage>
</organism>
<dbReference type="InterPro" id="IPR038269">
    <property type="entry name" value="SCAN_sf"/>
</dbReference>
<dbReference type="Proteomes" id="UP001591681">
    <property type="component" value="Unassembled WGS sequence"/>
</dbReference>
<dbReference type="Gene3D" id="4.10.60.10">
    <property type="entry name" value="Zinc finger, CCHC-type"/>
    <property type="match status" value="1"/>
</dbReference>
<feature type="compositionally biased region" description="Pro residues" evidence="1">
    <location>
        <begin position="162"/>
        <end position="171"/>
    </location>
</feature>
<comment type="caution">
    <text evidence="3">The sequence shown here is derived from an EMBL/GenBank/DDBJ whole genome shotgun (WGS) entry which is preliminary data.</text>
</comment>
<feature type="compositionally biased region" description="Basic and acidic residues" evidence="1">
    <location>
        <begin position="83"/>
        <end position="98"/>
    </location>
</feature>
<keyword evidence="4" id="KW-1185">Reference proteome</keyword>
<feature type="compositionally biased region" description="Polar residues" evidence="1">
    <location>
        <begin position="371"/>
        <end position="387"/>
    </location>
</feature>
<evidence type="ECO:0000313" key="3">
    <source>
        <dbReference type="EMBL" id="KAL2096878.1"/>
    </source>
</evidence>
<dbReference type="AlphaFoldDB" id="A0ABD1KCP2"/>
<dbReference type="Gene3D" id="1.10.4020.10">
    <property type="entry name" value="DNA breaking-rejoining enzymes"/>
    <property type="match status" value="1"/>
</dbReference>
<reference evidence="3 4" key="1">
    <citation type="submission" date="2024-09" db="EMBL/GenBank/DDBJ databases">
        <title>A chromosome-level genome assembly of Gray's grenadier anchovy, Coilia grayii.</title>
        <authorList>
            <person name="Fu Z."/>
        </authorList>
    </citation>
    <scope>NUCLEOTIDE SEQUENCE [LARGE SCALE GENOMIC DNA]</scope>
    <source>
        <strain evidence="3">G4</strain>
        <tissue evidence="3">Muscle</tissue>
    </source>
</reference>
<evidence type="ECO:0000256" key="1">
    <source>
        <dbReference type="SAM" id="MobiDB-lite"/>
    </source>
</evidence>
<dbReference type="PANTHER" id="PTHR46888">
    <property type="entry name" value="ZINC KNUCKLE DOMAINCONTAINING PROTEIN-RELATED"/>
    <property type="match status" value="1"/>
</dbReference>
<dbReference type="PANTHER" id="PTHR46888:SF13">
    <property type="entry name" value="RIBONUCLEASE H"/>
    <property type="match status" value="1"/>
</dbReference>
<feature type="compositionally biased region" description="Acidic residues" evidence="1">
    <location>
        <begin position="61"/>
        <end position="82"/>
    </location>
</feature>
<dbReference type="EMBL" id="JBHFQA010000006">
    <property type="protein sequence ID" value="KAL2096878.1"/>
    <property type="molecule type" value="Genomic_DNA"/>
</dbReference>
<evidence type="ECO:0000313" key="4">
    <source>
        <dbReference type="Proteomes" id="UP001591681"/>
    </source>
</evidence>
<dbReference type="InterPro" id="IPR036875">
    <property type="entry name" value="Znf_CCHC_sf"/>
</dbReference>
<accession>A0ABD1KCP2</accession>
<dbReference type="SUPFAM" id="SSF47353">
    <property type="entry name" value="Retrovirus capsid dimerization domain-like"/>
    <property type="match status" value="1"/>
</dbReference>
<proteinExistence type="predicted"/>
<sequence>MPSVEEFVAQPSLELLSAFTKDQLVAVAQHYRLTISSKEIKEKLFDTIKCQLIARSIVKEEVEEEHEDEDGGGDDCDNDSDDDGKVDVHLSEQRKERAATSSENVGDRQVEKLKGKRASRAIQVKELELELRKMQHELELQRMSNNHALAIKKLELERQPSPELPPRPVSPASPSSETKFDVCKNIRLVPPFIEKDVDKYFDHFERVAASLNWPKEVWTLLLQCVFPGKAREVFTALPVAEAKEYDTVKNTVLHVYELVPEAYRQRFRNAKKSDQQTFVEHAHEKERLFYRWCSARCVKTKEDLRELMLLEDFTNGLPETVAVHLKEHEVKTLEQAAVLVDKYMLTHKGMSDSHWPHGKGKLFMKSKPPSGGNSTQPTPQSASPNRPPVNTNVVCFYCRKVGHKVTDCLAHNKKGNNPKPSGLITSCGTGPVLLPKCKSKHAVVTSTGNEERGDYTPFITNGFVSVSGQSTVSFPIRILRDTGAAQSFLLSGVLPLSEKSTANYHVVIKGSEMTPMLVTSGTLGV</sequence>
<dbReference type="InterPro" id="IPR003309">
    <property type="entry name" value="SCAN_dom"/>
</dbReference>
<protein>
    <recommendedName>
        <fullName evidence="2">SCAN box domain-containing protein</fullName>
    </recommendedName>
</protein>
<feature type="domain" description="SCAN box" evidence="2">
    <location>
        <begin position="264"/>
        <end position="341"/>
    </location>
</feature>
<dbReference type="SUPFAM" id="SSF57756">
    <property type="entry name" value="Retrovirus zinc finger-like domains"/>
    <property type="match status" value="1"/>
</dbReference>
<dbReference type="Pfam" id="PF02023">
    <property type="entry name" value="SCAN"/>
    <property type="match status" value="1"/>
</dbReference>
<name>A0ABD1KCP2_9TELE</name>
<feature type="region of interest" description="Disordered" evidence="1">
    <location>
        <begin position="157"/>
        <end position="176"/>
    </location>
</feature>
<dbReference type="PROSITE" id="PS50804">
    <property type="entry name" value="SCAN_BOX"/>
    <property type="match status" value="1"/>
</dbReference>
<feature type="region of interest" description="Disordered" evidence="1">
    <location>
        <begin position="351"/>
        <end position="387"/>
    </location>
</feature>
<evidence type="ECO:0000259" key="2">
    <source>
        <dbReference type="PROSITE" id="PS50804"/>
    </source>
</evidence>